<dbReference type="GO" id="GO:0032797">
    <property type="term" value="C:SMN complex"/>
    <property type="evidence" value="ECO:0007669"/>
    <property type="project" value="InterPro"/>
</dbReference>
<protein>
    <submittedName>
        <fullName evidence="3">Uncharacterized protein</fullName>
    </submittedName>
</protein>
<reference evidence="3" key="1">
    <citation type="submission" date="2019-12" db="UniProtKB">
        <authorList>
            <consortium name="WormBaseParasite"/>
        </authorList>
    </citation>
    <scope>IDENTIFICATION</scope>
</reference>
<feature type="region of interest" description="Disordered" evidence="1">
    <location>
        <begin position="49"/>
        <end position="101"/>
    </location>
</feature>
<evidence type="ECO:0000313" key="2">
    <source>
        <dbReference type="Proteomes" id="UP000046395"/>
    </source>
</evidence>
<dbReference type="PANTHER" id="PTHR16238">
    <property type="entry name" value="GEM-ASSOCIATED PROTEIN 8"/>
    <property type="match status" value="1"/>
</dbReference>
<dbReference type="AlphaFoldDB" id="A0A5S6QGS4"/>
<evidence type="ECO:0000313" key="3">
    <source>
        <dbReference type="WBParaSite" id="TMUE_2000006335.1"/>
    </source>
</evidence>
<dbReference type="Proteomes" id="UP000046395">
    <property type="component" value="Unassembled WGS sequence"/>
</dbReference>
<dbReference type="WBParaSite" id="TMUE_2000006335.1">
    <property type="protein sequence ID" value="TMUE_2000006335.1"/>
    <property type="gene ID" value="WBGene00287952"/>
</dbReference>
<accession>A0A5S6QGS4</accession>
<name>A0A5S6QGS4_TRIMR</name>
<dbReference type="InterPro" id="IPR034754">
    <property type="entry name" value="GEMIN8"/>
</dbReference>
<dbReference type="GO" id="GO:0000387">
    <property type="term" value="P:spliceosomal snRNP assembly"/>
    <property type="evidence" value="ECO:0007669"/>
    <property type="project" value="InterPro"/>
</dbReference>
<evidence type="ECO:0000256" key="1">
    <source>
        <dbReference type="SAM" id="MobiDB-lite"/>
    </source>
</evidence>
<feature type="compositionally biased region" description="Basic residues" evidence="1">
    <location>
        <begin position="60"/>
        <end position="91"/>
    </location>
</feature>
<organism evidence="2 3">
    <name type="scientific">Trichuris muris</name>
    <name type="common">Mouse whipworm</name>
    <dbReference type="NCBI Taxonomy" id="70415"/>
    <lineage>
        <taxon>Eukaryota</taxon>
        <taxon>Metazoa</taxon>
        <taxon>Ecdysozoa</taxon>
        <taxon>Nematoda</taxon>
        <taxon>Enoplea</taxon>
        <taxon>Dorylaimia</taxon>
        <taxon>Trichinellida</taxon>
        <taxon>Trichuridae</taxon>
        <taxon>Trichuris</taxon>
    </lineage>
</organism>
<keyword evidence="2" id="KW-1185">Reference proteome</keyword>
<dbReference type="PANTHER" id="PTHR16238:SF7">
    <property type="entry name" value="GEM-ASSOCIATED PROTEIN 8"/>
    <property type="match status" value="1"/>
</dbReference>
<dbReference type="STRING" id="70415.A0A5S6QGS4"/>
<sequence>MDDSANWHPMSLCDGYNEVWKQYWDNFNAMKAWFRHHYAYTNWTTASAMSTQPQPDWRPGRYHRRKRRQRRRKRAQWKLSRKARSKRKRCTNRAGQIAQSRDDTEVDNEFLSFMMVTKLHRQERDAMKMKTNREDVKQSWLTCTDGEYIDVEKVSIYYRPSRVEDLQAPKADRRSIARMMYGAAGDKIYDMEEAMQARFDAEIDSYGPPLWPATPLRL</sequence>
<proteinExistence type="predicted"/>